<gene>
    <name evidence="6" type="ORF">FE251_06315</name>
</gene>
<dbReference type="PROSITE" id="PS51257">
    <property type="entry name" value="PROKAR_LIPOPROTEIN"/>
    <property type="match status" value="1"/>
</dbReference>
<organism evidence="6 7">
    <name type="scientific">Georgenia wutianyii</name>
    <dbReference type="NCBI Taxonomy" id="2585135"/>
    <lineage>
        <taxon>Bacteria</taxon>
        <taxon>Bacillati</taxon>
        <taxon>Actinomycetota</taxon>
        <taxon>Actinomycetes</taxon>
        <taxon>Micrococcales</taxon>
        <taxon>Bogoriellaceae</taxon>
        <taxon>Georgenia</taxon>
    </lineage>
</organism>
<evidence type="ECO:0000313" key="6">
    <source>
        <dbReference type="EMBL" id="QDB79027.1"/>
    </source>
</evidence>
<dbReference type="InterPro" id="IPR028082">
    <property type="entry name" value="Peripla_BP_I"/>
</dbReference>
<dbReference type="PANTHER" id="PTHR46847:SF1">
    <property type="entry name" value="D-ALLOSE-BINDING PERIPLASMIC PROTEIN-RELATED"/>
    <property type="match status" value="1"/>
</dbReference>
<evidence type="ECO:0000256" key="1">
    <source>
        <dbReference type="ARBA" id="ARBA00004196"/>
    </source>
</evidence>
<evidence type="ECO:0000313" key="7">
    <source>
        <dbReference type="Proteomes" id="UP000313948"/>
    </source>
</evidence>
<dbReference type="Gene3D" id="3.40.50.2300">
    <property type="match status" value="2"/>
</dbReference>
<evidence type="ECO:0000256" key="2">
    <source>
        <dbReference type="ARBA" id="ARBA00007639"/>
    </source>
</evidence>
<dbReference type="SUPFAM" id="SSF53822">
    <property type="entry name" value="Periplasmic binding protein-like I"/>
    <property type="match status" value="1"/>
</dbReference>
<accession>A0ABX5VKP5</accession>
<evidence type="ECO:0000259" key="5">
    <source>
        <dbReference type="Pfam" id="PF13407"/>
    </source>
</evidence>
<dbReference type="Proteomes" id="UP000313948">
    <property type="component" value="Chromosome"/>
</dbReference>
<keyword evidence="3 4" id="KW-0732">Signal</keyword>
<proteinExistence type="inferred from homology"/>
<reference evidence="6 7" key="1">
    <citation type="submission" date="2019-05" db="EMBL/GenBank/DDBJ databases">
        <title>Georgenia *** sp. nov., and Georgenia *** sp. nov., isolated from the intestinal contents of plateau pika (Ochotona curzoniae) in the Qinghai-Tibet plateau of China.</title>
        <authorList>
            <person name="Tian Z."/>
        </authorList>
    </citation>
    <scope>NUCLEOTIDE SEQUENCE [LARGE SCALE GENOMIC DNA]</scope>
    <source>
        <strain evidence="6 7">Z294</strain>
    </source>
</reference>
<feature type="signal peptide" evidence="4">
    <location>
        <begin position="1"/>
        <end position="30"/>
    </location>
</feature>
<dbReference type="Pfam" id="PF13407">
    <property type="entry name" value="Peripla_BP_4"/>
    <property type="match status" value="1"/>
</dbReference>
<comment type="subcellular location">
    <subcellularLocation>
        <location evidence="1">Cell envelope</location>
    </subcellularLocation>
</comment>
<evidence type="ECO:0000256" key="4">
    <source>
        <dbReference type="SAM" id="SignalP"/>
    </source>
</evidence>
<dbReference type="InterPro" id="IPR025997">
    <property type="entry name" value="SBP_2_dom"/>
</dbReference>
<keyword evidence="7" id="KW-1185">Reference proteome</keyword>
<dbReference type="PANTHER" id="PTHR46847">
    <property type="entry name" value="D-ALLOSE-BINDING PERIPLASMIC PROTEIN-RELATED"/>
    <property type="match status" value="1"/>
</dbReference>
<evidence type="ECO:0000256" key="3">
    <source>
        <dbReference type="ARBA" id="ARBA00022729"/>
    </source>
</evidence>
<sequence>MRLNTKFCTAAVATALVLALSACGSGDGNASGEGTDDGDGGGGDYVIGVSNTLAGNGWREQMVCSIQAEALASGQVSRVVVLSENAGPTEQVQHLQTLISEGVDAIVVNPSDPEQLNGIIDEATAQGIVVVAVDAAVTSENAYVVTNDQVEWGRVGMEWLAEEVGGSGDILYVRGIEGVQSDTDRHEGVMAALESYPDIELTTVWSNWDYTLAGEIAVQQFSASDYDGVWTTGADYTVVNGIRTAGKDLVPVTGQDSNAFVGQLLDGAPGAVVTNPAVIGAVGTNVALKVLAGEDVEQTTMLTPELWTMADAADRLEEAHEPDRGQDTSAAVEIDYPLEMTREQLYACEGPSGS</sequence>
<feature type="chain" id="PRO_5046404812" evidence="4">
    <location>
        <begin position="31"/>
        <end position="354"/>
    </location>
</feature>
<feature type="domain" description="Periplasmic binding protein" evidence="5">
    <location>
        <begin position="47"/>
        <end position="294"/>
    </location>
</feature>
<comment type="similarity">
    <text evidence="2">Belongs to the bacterial solute-binding protein 2 family.</text>
</comment>
<name>A0ABX5VKP5_9MICO</name>
<protein>
    <submittedName>
        <fullName evidence="6">Substrate-binding domain-containing protein</fullName>
    </submittedName>
</protein>
<dbReference type="EMBL" id="CP040899">
    <property type="protein sequence ID" value="QDB79027.1"/>
    <property type="molecule type" value="Genomic_DNA"/>
</dbReference>